<reference key="1">
    <citation type="journal article" date="2007" name="Nature">
        <title>The medaka draft genome and insights into vertebrate genome evolution.</title>
        <authorList>
            <person name="Kasahara M."/>
            <person name="Naruse K."/>
            <person name="Sasaki S."/>
            <person name="Nakatani Y."/>
            <person name="Qu W."/>
            <person name="Ahsan B."/>
            <person name="Yamada T."/>
            <person name="Nagayasu Y."/>
            <person name="Doi K."/>
            <person name="Kasai Y."/>
            <person name="Jindo T."/>
            <person name="Kobayashi D."/>
            <person name="Shimada A."/>
            <person name="Toyoda A."/>
            <person name="Kuroki Y."/>
            <person name="Fujiyama A."/>
            <person name="Sasaki T."/>
            <person name="Shimizu A."/>
            <person name="Asakawa S."/>
            <person name="Shimizu N."/>
            <person name="Hashimoto S."/>
            <person name="Yang J."/>
            <person name="Lee Y."/>
            <person name="Matsushima K."/>
            <person name="Sugano S."/>
            <person name="Sakaizumi M."/>
            <person name="Narita T."/>
            <person name="Ohishi K."/>
            <person name="Haga S."/>
            <person name="Ohta F."/>
            <person name="Nomoto H."/>
            <person name="Nogata K."/>
            <person name="Morishita T."/>
            <person name="Endo T."/>
            <person name="Shin-I T."/>
            <person name="Takeda H."/>
            <person name="Morishita S."/>
            <person name="Kohara Y."/>
        </authorList>
    </citation>
    <scope>NUCLEOTIDE SEQUENCE [LARGE SCALE GENOMIC DNA]</scope>
    <source>
        <strain>Hd-rR</strain>
    </source>
</reference>
<reference evidence="3 4" key="2">
    <citation type="submission" date="2017-04" db="EMBL/GenBank/DDBJ databases">
        <title>CpG methylation of centromeres and impact of large insertions on vertebrate speciation.</title>
        <authorList>
            <person name="Ichikawa K."/>
            <person name="Yoshimura J."/>
            <person name="Morishita S."/>
        </authorList>
    </citation>
    <scope>NUCLEOTIDE SEQUENCE</scope>
    <source>
        <strain evidence="3 4">HSOK</strain>
    </source>
</reference>
<dbReference type="AlphaFoldDB" id="A0A3P9HJH1"/>
<dbReference type="PROSITE" id="PS50090">
    <property type="entry name" value="MYB_LIKE"/>
    <property type="match status" value="1"/>
</dbReference>
<evidence type="ECO:0000256" key="1">
    <source>
        <dbReference type="SAM" id="MobiDB-lite"/>
    </source>
</evidence>
<feature type="domain" description="Myb-like" evidence="2">
    <location>
        <begin position="421"/>
        <end position="485"/>
    </location>
</feature>
<reference evidence="3" key="3">
    <citation type="submission" date="2025-08" db="UniProtKB">
        <authorList>
            <consortium name="Ensembl"/>
        </authorList>
    </citation>
    <scope>IDENTIFICATION</scope>
    <source>
        <strain evidence="3">HSOK</strain>
    </source>
</reference>
<dbReference type="InterPro" id="IPR053078">
    <property type="entry name" value="TTF1-like"/>
</dbReference>
<dbReference type="SUPFAM" id="SSF46689">
    <property type="entry name" value="Homeodomain-like"/>
    <property type="match status" value="2"/>
</dbReference>
<organism evidence="3 4">
    <name type="scientific">Oryzias latipes</name>
    <name type="common">Japanese rice fish</name>
    <name type="synonym">Japanese killifish</name>
    <dbReference type="NCBI Taxonomy" id="8090"/>
    <lineage>
        <taxon>Eukaryota</taxon>
        <taxon>Metazoa</taxon>
        <taxon>Chordata</taxon>
        <taxon>Craniata</taxon>
        <taxon>Vertebrata</taxon>
        <taxon>Euteleostomi</taxon>
        <taxon>Actinopterygii</taxon>
        <taxon>Neopterygii</taxon>
        <taxon>Teleostei</taxon>
        <taxon>Neoteleostei</taxon>
        <taxon>Acanthomorphata</taxon>
        <taxon>Ovalentaria</taxon>
        <taxon>Atherinomorphae</taxon>
        <taxon>Beloniformes</taxon>
        <taxon>Adrianichthyidae</taxon>
        <taxon>Oryziinae</taxon>
        <taxon>Oryzias</taxon>
    </lineage>
</organism>
<feature type="region of interest" description="Disordered" evidence="1">
    <location>
        <begin position="1"/>
        <end position="242"/>
    </location>
</feature>
<dbReference type="FunFam" id="1.10.10.60:FF:000480">
    <property type="entry name" value="Si:ch73-376l24.4"/>
    <property type="match status" value="1"/>
</dbReference>
<feature type="compositionally biased region" description="Basic and acidic residues" evidence="1">
    <location>
        <begin position="101"/>
        <end position="141"/>
    </location>
</feature>
<sequence>MEAIKESHSSKKRTLDCPPTPVNIGTPVKKKKKEKEIISLSSDVSSNHKKKSKKKRRAEEEGFSPLSDSDEVIDSHKKKRTKEFSITYPGDEHMGKKKKKNLTDNSEKERSETEKEKSRNDAESLNKEEAVEATVSKHKDSIIITAGNNLKKKKKKKKDGSDVEGSSQEGEAPKHRKTKQASIAMATERVNSETDVAVSLETSISSSTQKKDGIGGKSEKEEAAAEETKSEQSSSRNQSLSSTKELDLNLISELEEFVPDVRNKSAHEIMKLVRYDLHRFKDFKRQGVPLRCGRYTDWENGQIQKNVADFAALTDIGSAEQVLFPQRFKEQAAEIRRLKIQHHFLERIAEGIPRPCHQVYTRAKKIFDHRNHMGRFSEDELKSLKKLHQLHGNDWKTMSDKMDRSVYALQKRFVCLAPVHGPWSKSEESRLKQAVRDHLESVFKESLSSGLTMDQLCNNLPWKMISQKVETRHWNQCRLKWFSLLEKKTNGGFPRGPEGYQTKILIINTLFSMSVDDQADIEWDEVAHAVGNVTPMGVQRIFHRLKVTKVPNWSRMSYGDIIAFLHYHTVPALQKRLSSCRTAPNSQGLQAEVSYGLSDILSTDEDFEVDNS</sequence>
<dbReference type="Proteomes" id="UP000265200">
    <property type="component" value="Chromosome 9"/>
</dbReference>
<feature type="compositionally biased region" description="Basic and acidic residues" evidence="1">
    <location>
        <begin position="1"/>
        <end position="15"/>
    </location>
</feature>
<evidence type="ECO:0000313" key="3">
    <source>
        <dbReference type="Ensembl" id="ENSORLP00015007774.1"/>
    </source>
</evidence>
<feature type="compositionally biased region" description="Low complexity" evidence="1">
    <location>
        <begin position="231"/>
        <end position="242"/>
    </location>
</feature>
<dbReference type="Pfam" id="PF00249">
    <property type="entry name" value="Myb_DNA-binding"/>
    <property type="match status" value="1"/>
</dbReference>
<reference evidence="3" key="4">
    <citation type="submission" date="2025-09" db="UniProtKB">
        <authorList>
            <consortium name="Ensembl"/>
        </authorList>
    </citation>
    <scope>IDENTIFICATION</scope>
    <source>
        <strain evidence="3">HSOK</strain>
    </source>
</reference>
<evidence type="ECO:0000259" key="2">
    <source>
        <dbReference type="PROSITE" id="PS50090"/>
    </source>
</evidence>
<proteinExistence type="predicted"/>
<dbReference type="InterPro" id="IPR001005">
    <property type="entry name" value="SANT/Myb"/>
</dbReference>
<dbReference type="CDD" id="cd00167">
    <property type="entry name" value="SANT"/>
    <property type="match status" value="2"/>
</dbReference>
<dbReference type="PANTHER" id="PTHR46760">
    <property type="entry name" value="TRANSCRIPTION TERMINATION FACTOR 1"/>
    <property type="match status" value="1"/>
</dbReference>
<dbReference type="PANTHER" id="PTHR46760:SF1">
    <property type="entry name" value="TRANSCRIPTION TERMINATION FACTOR 1"/>
    <property type="match status" value="1"/>
</dbReference>
<dbReference type="Gene3D" id="1.10.10.60">
    <property type="entry name" value="Homeodomain-like"/>
    <property type="match status" value="2"/>
</dbReference>
<dbReference type="SMART" id="SM00717">
    <property type="entry name" value="SANT"/>
    <property type="match status" value="2"/>
</dbReference>
<dbReference type="Ensembl" id="ENSORLT00015001949.1">
    <property type="protein sequence ID" value="ENSORLP00015007774.1"/>
    <property type="gene ID" value="ENSORLG00015008570.1"/>
</dbReference>
<dbReference type="InterPro" id="IPR009057">
    <property type="entry name" value="Homeodomain-like_sf"/>
</dbReference>
<name>A0A3P9HJH1_ORYLA</name>
<protein>
    <recommendedName>
        <fullName evidence="2">Myb-like domain-containing protein</fullName>
    </recommendedName>
</protein>
<feature type="compositionally biased region" description="Basic residues" evidence="1">
    <location>
        <begin position="47"/>
        <end position="56"/>
    </location>
</feature>
<accession>A0A3P9HJH1</accession>
<evidence type="ECO:0000313" key="4">
    <source>
        <dbReference type="Proteomes" id="UP000265200"/>
    </source>
</evidence>
<feature type="compositionally biased region" description="Basic and acidic residues" evidence="1">
    <location>
        <begin position="209"/>
        <end position="230"/>
    </location>
</feature>